<reference evidence="2" key="1">
    <citation type="journal article" date="2019" name="Curr. Biol.">
        <title>Genome Sequence of Striga asiatica Provides Insight into the Evolution of Plant Parasitism.</title>
        <authorList>
            <person name="Yoshida S."/>
            <person name="Kim S."/>
            <person name="Wafula E.K."/>
            <person name="Tanskanen J."/>
            <person name="Kim Y.M."/>
            <person name="Honaas L."/>
            <person name="Yang Z."/>
            <person name="Spallek T."/>
            <person name="Conn C.E."/>
            <person name="Ichihashi Y."/>
            <person name="Cheong K."/>
            <person name="Cui S."/>
            <person name="Der J.P."/>
            <person name="Gundlach H."/>
            <person name="Jiao Y."/>
            <person name="Hori C."/>
            <person name="Ishida J.K."/>
            <person name="Kasahara H."/>
            <person name="Kiba T."/>
            <person name="Kim M.S."/>
            <person name="Koo N."/>
            <person name="Laohavisit A."/>
            <person name="Lee Y.H."/>
            <person name="Lumba S."/>
            <person name="McCourt P."/>
            <person name="Mortimer J.C."/>
            <person name="Mutuku J.M."/>
            <person name="Nomura T."/>
            <person name="Sasaki-Sekimoto Y."/>
            <person name="Seto Y."/>
            <person name="Wang Y."/>
            <person name="Wakatake T."/>
            <person name="Sakakibara H."/>
            <person name="Demura T."/>
            <person name="Yamaguchi S."/>
            <person name="Yoneyama K."/>
            <person name="Manabe R.I."/>
            <person name="Nelson D.C."/>
            <person name="Schulman A.H."/>
            <person name="Timko M.P."/>
            <person name="dePamphilis C.W."/>
            <person name="Choi D."/>
            <person name="Shirasu K."/>
        </authorList>
    </citation>
    <scope>NUCLEOTIDE SEQUENCE [LARGE SCALE GENOMIC DNA]</scope>
    <source>
        <strain evidence="2">cv. UVA1</strain>
    </source>
</reference>
<dbReference type="EMBL" id="BKCP01007515">
    <property type="protein sequence ID" value="GER46311.1"/>
    <property type="molecule type" value="Genomic_DNA"/>
</dbReference>
<keyword evidence="2" id="KW-1185">Reference proteome</keyword>
<dbReference type="AlphaFoldDB" id="A0A5A7QQX1"/>
<evidence type="ECO:0000313" key="2">
    <source>
        <dbReference type="Proteomes" id="UP000325081"/>
    </source>
</evidence>
<comment type="caution">
    <text evidence="1">The sequence shown here is derived from an EMBL/GenBank/DDBJ whole genome shotgun (WGS) entry which is preliminary data.</text>
</comment>
<keyword evidence="1" id="KW-0808">Transferase</keyword>
<evidence type="ECO:0000313" key="1">
    <source>
        <dbReference type="EMBL" id="GER46311.1"/>
    </source>
</evidence>
<sequence>MTVFWRAIGFEVHQSKHGRQPSTDRHGSDKVCLYAVDPAVIKENVGTNIEILVLLKNKGGCKSHERCGLRSANQIVCWSHWVLLFYPHLSQSSYSALGLYISAISVSNRASAPLWIPRVLYKLMEWLGKMEKTENFTMERKKLFQLNFRACLMFAQSMILDISPGRPCIWSQSRSSAYTTTWPLEKVPIGGRRPMHGRPVPRESTGSFGNEIPDIPSYDKMHAMAYKEAPRCSGRTFFGCFT</sequence>
<proteinExistence type="predicted"/>
<organism evidence="1 2">
    <name type="scientific">Striga asiatica</name>
    <name type="common">Asiatic witchweed</name>
    <name type="synonym">Buchnera asiatica</name>
    <dbReference type="NCBI Taxonomy" id="4170"/>
    <lineage>
        <taxon>Eukaryota</taxon>
        <taxon>Viridiplantae</taxon>
        <taxon>Streptophyta</taxon>
        <taxon>Embryophyta</taxon>
        <taxon>Tracheophyta</taxon>
        <taxon>Spermatophyta</taxon>
        <taxon>Magnoliopsida</taxon>
        <taxon>eudicotyledons</taxon>
        <taxon>Gunneridae</taxon>
        <taxon>Pentapetalae</taxon>
        <taxon>asterids</taxon>
        <taxon>lamiids</taxon>
        <taxon>Lamiales</taxon>
        <taxon>Orobanchaceae</taxon>
        <taxon>Buchnereae</taxon>
        <taxon>Striga</taxon>
    </lineage>
</organism>
<dbReference type="Proteomes" id="UP000325081">
    <property type="component" value="Unassembled WGS sequence"/>
</dbReference>
<protein>
    <submittedName>
        <fullName evidence="1">tRNA N6-adenosine threonylcarbamoyltransferase</fullName>
    </submittedName>
</protein>
<dbReference type="GO" id="GO:0016740">
    <property type="term" value="F:transferase activity"/>
    <property type="evidence" value="ECO:0007669"/>
    <property type="project" value="UniProtKB-KW"/>
</dbReference>
<accession>A0A5A7QQX1</accession>
<gene>
    <name evidence="1" type="ORF">STAS_23345</name>
</gene>
<name>A0A5A7QQX1_STRAF</name>